<dbReference type="GO" id="GO:0006417">
    <property type="term" value="P:regulation of translation"/>
    <property type="evidence" value="ECO:0007669"/>
    <property type="project" value="TreeGrafter"/>
</dbReference>
<dbReference type="KEGG" id="acr:Acry_1332"/>
<keyword evidence="1" id="KW-1133">Transmembrane helix</keyword>
<protein>
    <submittedName>
        <fullName evidence="3">Uncharacterized protein-like protein</fullName>
    </submittedName>
</protein>
<organism evidence="3 4">
    <name type="scientific">Acidiphilium cryptum (strain JF-5)</name>
    <dbReference type="NCBI Taxonomy" id="349163"/>
    <lineage>
        <taxon>Bacteria</taxon>
        <taxon>Pseudomonadati</taxon>
        <taxon>Pseudomonadota</taxon>
        <taxon>Alphaproteobacteria</taxon>
        <taxon>Acetobacterales</taxon>
        <taxon>Acidocellaceae</taxon>
        <taxon>Acidiphilium</taxon>
    </lineage>
</organism>
<evidence type="ECO:0000313" key="4">
    <source>
        <dbReference type="Proteomes" id="UP000000245"/>
    </source>
</evidence>
<keyword evidence="1" id="KW-0472">Membrane</keyword>
<dbReference type="eggNOG" id="COG5343">
    <property type="taxonomic scope" value="Bacteria"/>
</dbReference>
<evidence type="ECO:0000256" key="1">
    <source>
        <dbReference type="SAM" id="Phobius"/>
    </source>
</evidence>
<keyword evidence="1" id="KW-0812">Transmembrane</keyword>
<proteinExistence type="predicted"/>
<dbReference type="InterPro" id="IPR051474">
    <property type="entry name" value="Anti-sigma-K/W_factor"/>
</dbReference>
<sequence>MSGSMADDGPDRAGLYVLGLLRGAERREFEAACARDPALAAEVAAWEERLLPLALAVPPVAPGPAVWAAIERATSPRAAAPARRNRLREIWDNLFVWRGIALAGAVAAALLLVLPRGAPGPAMVAVLSAKSGPVFTVAMKTNGALNIAPVGHAAPPEGKVWQLWAVGQGEAPVPIGFVQAGATRLPANDVPARLRRAHTLIAVTVEPPGGSPTGKPDMPIVFAGPLLPVAPTAS</sequence>
<keyword evidence="4" id="KW-1185">Reference proteome</keyword>
<dbReference type="RefSeq" id="WP_011942168.1">
    <property type="nucleotide sequence ID" value="NC_009484.1"/>
</dbReference>
<dbReference type="AlphaFoldDB" id="A5FY61"/>
<dbReference type="Proteomes" id="UP000000245">
    <property type="component" value="Chromosome"/>
</dbReference>
<dbReference type="STRING" id="349163.Acry_1332"/>
<evidence type="ECO:0000259" key="2">
    <source>
        <dbReference type="Pfam" id="PF10099"/>
    </source>
</evidence>
<feature type="domain" description="Anti-sigma K factor RskA C-terminal" evidence="2">
    <location>
        <begin position="103"/>
        <end position="220"/>
    </location>
</feature>
<reference evidence="3 4" key="1">
    <citation type="submission" date="2007-05" db="EMBL/GenBank/DDBJ databases">
        <title>Complete sequence of chromosome of Acidiphilium cryptum JF-5.</title>
        <authorList>
            <consortium name="US DOE Joint Genome Institute"/>
            <person name="Copeland A."/>
            <person name="Lucas S."/>
            <person name="Lapidus A."/>
            <person name="Barry K."/>
            <person name="Detter J.C."/>
            <person name="Glavina del Rio T."/>
            <person name="Hammon N."/>
            <person name="Israni S."/>
            <person name="Dalin E."/>
            <person name="Tice H."/>
            <person name="Pitluck S."/>
            <person name="Sims D."/>
            <person name="Brettin T."/>
            <person name="Bruce D."/>
            <person name="Han C."/>
            <person name="Schmutz J."/>
            <person name="Larimer F."/>
            <person name="Land M."/>
            <person name="Hauser L."/>
            <person name="Kyrpides N."/>
            <person name="Kim E."/>
            <person name="Magnuson T."/>
            <person name="Richardson P."/>
        </authorList>
    </citation>
    <scope>NUCLEOTIDE SEQUENCE [LARGE SCALE GENOMIC DNA]</scope>
    <source>
        <strain evidence="3 4">JF-5</strain>
    </source>
</reference>
<dbReference type="PANTHER" id="PTHR37461:SF1">
    <property type="entry name" value="ANTI-SIGMA-K FACTOR RSKA"/>
    <property type="match status" value="1"/>
</dbReference>
<dbReference type="GO" id="GO:0016989">
    <property type="term" value="F:sigma factor antagonist activity"/>
    <property type="evidence" value="ECO:0007669"/>
    <property type="project" value="TreeGrafter"/>
</dbReference>
<gene>
    <name evidence="3" type="ordered locus">Acry_1332</name>
</gene>
<feature type="transmembrane region" description="Helical" evidence="1">
    <location>
        <begin position="95"/>
        <end position="114"/>
    </location>
</feature>
<evidence type="ECO:0000313" key="3">
    <source>
        <dbReference type="EMBL" id="ABQ30543.1"/>
    </source>
</evidence>
<dbReference type="GO" id="GO:0005886">
    <property type="term" value="C:plasma membrane"/>
    <property type="evidence" value="ECO:0007669"/>
    <property type="project" value="InterPro"/>
</dbReference>
<dbReference type="HOGENOM" id="CLU_075065_1_0_5"/>
<name>A5FY61_ACICJ</name>
<dbReference type="Pfam" id="PF10099">
    <property type="entry name" value="RskA_C"/>
    <property type="match status" value="1"/>
</dbReference>
<dbReference type="PANTHER" id="PTHR37461">
    <property type="entry name" value="ANTI-SIGMA-K FACTOR RSKA"/>
    <property type="match status" value="1"/>
</dbReference>
<accession>A5FY61</accession>
<dbReference type="EMBL" id="CP000697">
    <property type="protein sequence ID" value="ABQ30543.1"/>
    <property type="molecule type" value="Genomic_DNA"/>
</dbReference>
<dbReference type="InterPro" id="IPR018764">
    <property type="entry name" value="RskA_C"/>
</dbReference>